<evidence type="ECO:0000256" key="1">
    <source>
        <dbReference type="ARBA" id="ARBA00022679"/>
    </source>
</evidence>
<gene>
    <name evidence="3" type="ORF">H8E41_00745</name>
</gene>
<dbReference type="SUPFAM" id="SSF53756">
    <property type="entry name" value="UDP-Glycosyltransferase/glycogen phosphorylase"/>
    <property type="match status" value="1"/>
</dbReference>
<dbReference type="AlphaFoldDB" id="A0A8J6TEH1"/>
<dbReference type="PANTHER" id="PTHR45918">
    <property type="entry name" value="ALPHA-1,3/1,6-MANNOSYLTRANSFERASE ALG2"/>
    <property type="match status" value="1"/>
</dbReference>
<dbReference type="Gene3D" id="3.40.50.2000">
    <property type="entry name" value="Glycogen Phosphorylase B"/>
    <property type="match status" value="1"/>
</dbReference>
<dbReference type="GO" id="GO:0012505">
    <property type="term" value="C:endomembrane system"/>
    <property type="evidence" value="ECO:0007669"/>
    <property type="project" value="TreeGrafter"/>
</dbReference>
<name>A0A8J6TEH1_9BACT</name>
<comment type="caution">
    <text evidence="3">The sequence shown here is derived from an EMBL/GenBank/DDBJ whole genome shotgun (WGS) entry which is preliminary data.</text>
</comment>
<evidence type="ECO:0000313" key="3">
    <source>
        <dbReference type="EMBL" id="MBC8316400.1"/>
    </source>
</evidence>
<protein>
    <submittedName>
        <fullName evidence="3">Glycosyltransferase</fullName>
    </submittedName>
</protein>
<dbReference type="InterPro" id="IPR001296">
    <property type="entry name" value="Glyco_trans_1"/>
</dbReference>
<dbReference type="PANTHER" id="PTHR45918:SF1">
    <property type="entry name" value="ALPHA-1,3_1,6-MANNOSYLTRANSFERASE ALG2"/>
    <property type="match status" value="1"/>
</dbReference>
<reference evidence="3 4" key="1">
    <citation type="submission" date="2020-08" db="EMBL/GenBank/DDBJ databases">
        <title>Bridging the membrane lipid divide: bacteria of the FCB group superphylum have the potential to synthesize archaeal ether lipids.</title>
        <authorList>
            <person name="Villanueva L."/>
            <person name="Von Meijenfeldt F.A.B."/>
            <person name="Westbye A.B."/>
            <person name="Yadav S."/>
            <person name="Hopmans E.C."/>
            <person name="Dutilh B.E."/>
            <person name="Sinninghe Damste J.S."/>
        </authorList>
    </citation>
    <scope>NUCLEOTIDE SEQUENCE [LARGE SCALE GENOMIC DNA]</scope>
    <source>
        <strain evidence="3">NIOZ-UU47</strain>
    </source>
</reference>
<dbReference type="EMBL" id="JACNJZ010000031">
    <property type="protein sequence ID" value="MBC8316400.1"/>
    <property type="molecule type" value="Genomic_DNA"/>
</dbReference>
<accession>A0A8J6TEH1</accession>
<keyword evidence="1" id="KW-0808">Transferase</keyword>
<feature type="domain" description="Glycosyl transferase family 1" evidence="2">
    <location>
        <begin position="189"/>
        <end position="321"/>
    </location>
</feature>
<sequence length="358" mass="40732">MHDYFENAEGGGRLALLLAKELQADLIYGFKATSHIFSADFPSLKNQFPLSRNITIPLLRQCLLGYAFSHKTALLSTYDKVIYSGWYSPLAVKNSSHKGLNVYYCHTPPRFIYDQKEFYFSQLPFCYRPLLKSFIRYLQPRYEDALAKMDVIITNSENVRKRIQKFLGMDAVVVFPPCNVDRYSWRGCEEYYLSTARLDPLKRVDLIVKAFVKMPEKKLIVASGGSEMSKLKKLAHGCNNIIFTDWVEEEYLLELIGNAIATIYIPKDEDFGLSPIESMAAGKPVIGVEEGGLCETILDGRTGILISSPPGEDDIVGAVRGMTVQKAQSMRYSCEEHAAKFRKEIFLNKMKTFVQKRF</sequence>
<dbReference type="GO" id="GO:0004378">
    <property type="term" value="F:GDP-Man:Man(1)GlcNAc(2)-PP-Dol alpha-1,3-mannosyltransferase activity"/>
    <property type="evidence" value="ECO:0007669"/>
    <property type="project" value="InterPro"/>
</dbReference>
<dbReference type="InterPro" id="IPR027054">
    <property type="entry name" value="ALG2"/>
</dbReference>
<evidence type="ECO:0000313" key="4">
    <source>
        <dbReference type="Proteomes" id="UP000614424"/>
    </source>
</evidence>
<evidence type="ECO:0000259" key="2">
    <source>
        <dbReference type="Pfam" id="PF00534"/>
    </source>
</evidence>
<dbReference type="Pfam" id="PF00534">
    <property type="entry name" value="Glycos_transf_1"/>
    <property type="match status" value="1"/>
</dbReference>
<dbReference type="Proteomes" id="UP000614424">
    <property type="component" value="Unassembled WGS sequence"/>
</dbReference>
<proteinExistence type="predicted"/>
<organism evidence="3 4">
    <name type="scientific">Candidatus Desulfobia pelagia</name>
    <dbReference type="NCBI Taxonomy" id="2841692"/>
    <lineage>
        <taxon>Bacteria</taxon>
        <taxon>Pseudomonadati</taxon>
        <taxon>Thermodesulfobacteriota</taxon>
        <taxon>Desulfobulbia</taxon>
        <taxon>Desulfobulbales</taxon>
        <taxon>Desulfobulbaceae</taxon>
        <taxon>Candidatus Desulfobia</taxon>
    </lineage>
</organism>